<evidence type="ECO:0000256" key="1">
    <source>
        <dbReference type="SAM" id="Phobius"/>
    </source>
</evidence>
<keyword evidence="1" id="KW-0472">Membrane</keyword>
<feature type="transmembrane region" description="Helical" evidence="1">
    <location>
        <begin position="6"/>
        <end position="29"/>
    </location>
</feature>
<name>A0A5D2PHX0_GOSTO</name>
<organism evidence="2 3">
    <name type="scientific">Gossypium tomentosum</name>
    <name type="common">Hawaiian cotton</name>
    <name type="synonym">Gossypium sandvicense</name>
    <dbReference type="NCBI Taxonomy" id="34277"/>
    <lineage>
        <taxon>Eukaryota</taxon>
        <taxon>Viridiplantae</taxon>
        <taxon>Streptophyta</taxon>
        <taxon>Embryophyta</taxon>
        <taxon>Tracheophyta</taxon>
        <taxon>Spermatophyta</taxon>
        <taxon>Magnoliopsida</taxon>
        <taxon>eudicotyledons</taxon>
        <taxon>Gunneridae</taxon>
        <taxon>Pentapetalae</taxon>
        <taxon>rosids</taxon>
        <taxon>malvids</taxon>
        <taxon>Malvales</taxon>
        <taxon>Malvaceae</taxon>
        <taxon>Malvoideae</taxon>
        <taxon>Gossypium</taxon>
    </lineage>
</organism>
<accession>A0A5D2PHX0</accession>
<keyword evidence="3" id="KW-1185">Reference proteome</keyword>
<dbReference type="EMBL" id="CM017617">
    <property type="protein sequence ID" value="TYI15888.1"/>
    <property type="molecule type" value="Genomic_DNA"/>
</dbReference>
<reference evidence="2 3" key="1">
    <citation type="submission" date="2019-07" db="EMBL/GenBank/DDBJ databases">
        <title>WGS assembly of Gossypium tomentosum.</title>
        <authorList>
            <person name="Chen Z.J."/>
            <person name="Sreedasyam A."/>
            <person name="Ando A."/>
            <person name="Song Q."/>
            <person name="De L."/>
            <person name="Hulse-Kemp A."/>
            <person name="Ding M."/>
            <person name="Ye W."/>
            <person name="Kirkbride R."/>
            <person name="Jenkins J."/>
            <person name="Plott C."/>
            <person name="Lovell J."/>
            <person name="Lin Y.-M."/>
            <person name="Vaughn R."/>
            <person name="Liu B."/>
            <person name="Li W."/>
            <person name="Simpson S."/>
            <person name="Scheffler B."/>
            <person name="Saski C."/>
            <person name="Grover C."/>
            <person name="Hu G."/>
            <person name="Conover J."/>
            <person name="Carlson J."/>
            <person name="Shu S."/>
            <person name="Boston L."/>
            <person name="Williams M."/>
            <person name="Peterson D."/>
            <person name="Mcgee K."/>
            <person name="Jones D."/>
            <person name="Wendel J."/>
            <person name="Stelly D."/>
            <person name="Grimwood J."/>
            <person name="Schmutz J."/>
        </authorList>
    </citation>
    <scope>NUCLEOTIDE SEQUENCE [LARGE SCALE GENOMIC DNA]</scope>
    <source>
        <strain evidence="2">7179.01</strain>
    </source>
</reference>
<dbReference type="AlphaFoldDB" id="A0A5D2PHX0"/>
<sequence length="66" mass="7606">MPPPKTLVLTIVVPPFFLLPLPSILFYFIFVSLFSIGRISLGFLQVIIHSFVLTHYHISEFVKYNP</sequence>
<evidence type="ECO:0000313" key="2">
    <source>
        <dbReference type="EMBL" id="TYI15888.1"/>
    </source>
</evidence>
<evidence type="ECO:0000313" key="3">
    <source>
        <dbReference type="Proteomes" id="UP000322667"/>
    </source>
</evidence>
<feature type="transmembrane region" description="Helical" evidence="1">
    <location>
        <begin position="41"/>
        <end position="58"/>
    </location>
</feature>
<gene>
    <name evidence="2" type="ORF">ES332_A08G218300v1</name>
</gene>
<protein>
    <submittedName>
        <fullName evidence="2">Uncharacterized protein</fullName>
    </submittedName>
</protein>
<keyword evidence="1" id="KW-1133">Transmembrane helix</keyword>
<dbReference type="Proteomes" id="UP000322667">
    <property type="component" value="Chromosome A08"/>
</dbReference>
<proteinExistence type="predicted"/>
<keyword evidence="1" id="KW-0812">Transmembrane</keyword>